<evidence type="ECO:0008006" key="5">
    <source>
        <dbReference type="Google" id="ProtNLM"/>
    </source>
</evidence>
<dbReference type="InterPro" id="IPR015915">
    <property type="entry name" value="Kelch-typ_b-propeller"/>
</dbReference>
<dbReference type="OrthoDB" id="540004at2759"/>
<feature type="region of interest" description="Disordered" evidence="1">
    <location>
        <begin position="493"/>
        <end position="515"/>
    </location>
</feature>
<keyword evidence="2" id="KW-0472">Membrane</keyword>
<accession>A0A9N9UBW4</accession>
<dbReference type="Gene3D" id="2.120.10.80">
    <property type="entry name" value="Kelch-type beta propeller"/>
    <property type="match status" value="1"/>
</dbReference>
<name>A0A9N9UBW4_9HYPO</name>
<evidence type="ECO:0000313" key="3">
    <source>
        <dbReference type="EMBL" id="CAG9983608.1"/>
    </source>
</evidence>
<dbReference type="Proteomes" id="UP000754883">
    <property type="component" value="Unassembled WGS sequence"/>
</dbReference>
<keyword evidence="2" id="KW-0812">Transmembrane</keyword>
<proteinExistence type="predicted"/>
<reference evidence="3" key="1">
    <citation type="submission" date="2021-10" db="EMBL/GenBank/DDBJ databases">
        <authorList>
            <person name="Piombo E."/>
        </authorList>
    </citation>
    <scope>NUCLEOTIDE SEQUENCE</scope>
</reference>
<dbReference type="SUPFAM" id="SSF117281">
    <property type="entry name" value="Kelch motif"/>
    <property type="match status" value="1"/>
</dbReference>
<evidence type="ECO:0000256" key="2">
    <source>
        <dbReference type="SAM" id="Phobius"/>
    </source>
</evidence>
<organism evidence="3 4">
    <name type="scientific">Clonostachys byssicola</name>
    <dbReference type="NCBI Taxonomy" id="160290"/>
    <lineage>
        <taxon>Eukaryota</taxon>
        <taxon>Fungi</taxon>
        <taxon>Dikarya</taxon>
        <taxon>Ascomycota</taxon>
        <taxon>Pezizomycotina</taxon>
        <taxon>Sordariomycetes</taxon>
        <taxon>Hypocreomycetidae</taxon>
        <taxon>Hypocreales</taxon>
        <taxon>Bionectriaceae</taxon>
        <taxon>Clonostachys</taxon>
    </lineage>
</organism>
<feature type="region of interest" description="Disordered" evidence="1">
    <location>
        <begin position="549"/>
        <end position="574"/>
    </location>
</feature>
<sequence length="574" mass="63024">LVIEAGVFGQTDEDREFGLIGTKQRMSGQSVAVLGDHLYIEGGQVSTWVDGKQQFLQDDALELNKTLSMPINTKWTTKDVKLTEIPYPDGMRSVMLAGLWANERTKSVYRWGGELHRKEKFEMGHETKLHVLETDGKGGGHWTSKSLPQSVSSGEIKFSSFGASTFCDGRGFYIGGFSSNSTGDYRQDEMTTPGVVTYNMDTGDLSNTTSPTAVTLHDENIWAGKAVCVTAFKRPLVIVLGGFDGTHRSNARDLGEPIVYDASPASPKWHSQQRATGAGDSIPGKRFSFCAVGAQGKNGTYEIFIYGGTIKGDKRNTVYEDVWILSLPAFRYFKADVTSTTFPRVHLACAAVGRYMITIGGTSKDNPDKWEENDPFFKAIGVFDMVEMKWTEDFDPSKGDYDSPNDVKKWYQKNNVDAYGFYDDSIRDLFIDAPSNSNDSNHNSKHDSAPLGPIVGGVIGGVTSILLAIGGFWFFRRRRAQDEERQGIDLATLQGQPAEMNAPHGGSDDNLKVPSPQKRTSQLVEAGWIDTELDSTAVLEIESTGLAEMEGCTDQNLGDNEDSDGPLNHRAELA</sequence>
<protein>
    <recommendedName>
        <fullName evidence="5">Kelch repeat-containing protein</fullName>
    </recommendedName>
</protein>
<gene>
    <name evidence="3" type="ORF">CBYS24578_00015887</name>
</gene>
<dbReference type="EMBL" id="CABFNO020001364">
    <property type="protein sequence ID" value="CAG9983608.1"/>
    <property type="molecule type" value="Genomic_DNA"/>
</dbReference>
<feature type="transmembrane region" description="Helical" evidence="2">
    <location>
        <begin position="451"/>
        <end position="475"/>
    </location>
</feature>
<feature type="non-terminal residue" evidence="3">
    <location>
        <position position="1"/>
    </location>
</feature>
<keyword evidence="4" id="KW-1185">Reference proteome</keyword>
<evidence type="ECO:0000256" key="1">
    <source>
        <dbReference type="SAM" id="MobiDB-lite"/>
    </source>
</evidence>
<dbReference type="AlphaFoldDB" id="A0A9N9UBW4"/>
<keyword evidence="2" id="KW-1133">Transmembrane helix</keyword>
<evidence type="ECO:0000313" key="4">
    <source>
        <dbReference type="Proteomes" id="UP000754883"/>
    </source>
</evidence>
<comment type="caution">
    <text evidence="3">The sequence shown here is derived from an EMBL/GenBank/DDBJ whole genome shotgun (WGS) entry which is preliminary data.</text>
</comment>